<sequence length="204" mass="22534">MTELLLVRHGLPLAGVFDPGLSPEGTAQAERAAAWLAHEHLDALYSSPFRRARETVAPLERLTGMTATVLDDLREWDTDVSHPYTPPEQIQRDDPRSVALAEGRYEDFVPDLDWDAFRTRAVRAMDTILDAHPGERVAAVCHGGIINTYLATMLGLPTMFWFHPGYTSVSRVRRMPGGRLVLHSVNETAHLIAERAVDAAAGSL</sequence>
<reference evidence="1" key="1">
    <citation type="submission" date="2024-05" db="EMBL/GenBank/DDBJ databases">
        <title>30 novel species of actinomycetes from the DSMZ collection.</title>
        <authorList>
            <person name="Nouioui I."/>
        </authorList>
    </citation>
    <scope>NUCLEOTIDE SEQUENCE</scope>
    <source>
        <strain evidence="1">DSM 3412</strain>
    </source>
</reference>
<dbReference type="GO" id="GO:0016787">
    <property type="term" value="F:hydrolase activity"/>
    <property type="evidence" value="ECO:0007669"/>
    <property type="project" value="UniProtKB-KW"/>
</dbReference>
<dbReference type="PANTHER" id="PTHR48100">
    <property type="entry name" value="BROAD-SPECIFICITY PHOSPHATASE YOR283W-RELATED"/>
    <property type="match status" value="1"/>
</dbReference>
<dbReference type="EC" id="3.1.3.-" evidence="1"/>
<dbReference type="Proteomes" id="UP001180737">
    <property type="component" value="Unassembled WGS sequence"/>
</dbReference>
<dbReference type="RefSeq" id="WP_033530880.1">
    <property type="nucleotide sequence ID" value="NZ_JAVRFJ010000034.1"/>
</dbReference>
<dbReference type="SUPFAM" id="SSF53254">
    <property type="entry name" value="Phosphoglycerate mutase-like"/>
    <property type="match status" value="1"/>
</dbReference>
<proteinExistence type="predicted"/>
<dbReference type="CDD" id="cd07067">
    <property type="entry name" value="HP_PGM_like"/>
    <property type="match status" value="1"/>
</dbReference>
<evidence type="ECO:0000313" key="1">
    <source>
        <dbReference type="EMBL" id="MDT0572028.1"/>
    </source>
</evidence>
<keyword evidence="2" id="KW-1185">Reference proteome</keyword>
<accession>A0ABU2Z7B7</accession>
<dbReference type="InterPro" id="IPR050275">
    <property type="entry name" value="PGM_Phosphatase"/>
</dbReference>
<organism evidence="1 2">
    <name type="scientific">Streptomyces gottesmaniae</name>
    <dbReference type="NCBI Taxonomy" id="3075518"/>
    <lineage>
        <taxon>Bacteria</taxon>
        <taxon>Bacillati</taxon>
        <taxon>Actinomycetota</taxon>
        <taxon>Actinomycetes</taxon>
        <taxon>Kitasatosporales</taxon>
        <taxon>Streptomycetaceae</taxon>
        <taxon>Streptomyces</taxon>
    </lineage>
</organism>
<dbReference type="EMBL" id="JAVRFJ010000034">
    <property type="protein sequence ID" value="MDT0572028.1"/>
    <property type="molecule type" value="Genomic_DNA"/>
</dbReference>
<dbReference type="PANTHER" id="PTHR48100:SF1">
    <property type="entry name" value="HISTIDINE PHOSPHATASE FAMILY PROTEIN-RELATED"/>
    <property type="match status" value="1"/>
</dbReference>
<dbReference type="Gene3D" id="3.40.50.1240">
    <property type="entry name" value="Phosphoglycerate mutase-like"/>
    <property type="match status" value="1"/>
</dbReference>
<protein>
    <submittedName>
        <fullName evidence="1">Histidine phosphatase family protein</fullName>
        <ecNumber evidence="1">3.1.3.-</ecNumber>
    </submittedName>
</protein>
<dbReference type="InterPro" id="IPR029033">
    <property type="entry name" value="His_PPase_superfam"/>
</dbReference>
<dbReference type="SMART" id="SM00855">
    <property type="entry name" value="PGAM"/>
    <property type="match status" value="1"/>
</dbReference>
<dbReference type="InterPro" id="IPR013078">
    <property type="entry name" value="His_Pase_superF_clade-1"/>
</dbReference>
<name>A0ABU2Z7B7_9ACTN</name>
<dbReference type="Pfam" id="PF00300">
    <property type="entry name" value="His_Phos_1"/>
    <property type="match status" value="1"/>
</dbReference>
<comment type="caution">
    <text evidence="1">The sequence shown here is derived from an EMBL/GenBank/DDBJ whole genome shotgun (WGS) entry which is preliminary data.</text>
</comment>
<evidence type="ECO:0000313" key="2">
    <source>
        <dbReference type="Proteomes" id="UP001180737"/>
    </source>
</evidence>
<gene>
    <name evidence="1" type="ORF">RM704_32015</name>
</gene>
<keyword evidence="1" id="KW-0378">Hydrolase</keyword>